<evidence type="ECO:0000313" key="2">
    <source>
        <dbReference type="EMBL" id="CAH0521513.1"/>
    </source>
</evidence>
<feature type="compositionally biased region" description="Polar residues" evidence="1">
    <location>
        <begin position="60"/>
        <end position="74"/>
    </location>
</feature>
<proteinExistence type="predicted"/>
<feature type="compositionally biased region" description="Basic and acidic residues" evidence="1">
    <location>
        <begin position="77"/>
        <end position="88"/>
    </location>
</feature>
<feature type="compositionally biased region" description="Acidic residues" evidence="1">
    <location>
        <begin position="89"/>
        <end position="101"/>
    </location>
</feature>
<keyword evidence="3" id="KW-1185">Reference proteome</keyword>
<dbReference type="Proteomes" id="UP001158986">
    <property type="component" value="Unassembled WGS sequence"/>
</dbReference>
<sequence>MGASSHKPSSDNSSHRSSGMSTPGHVEEEVPRRRSESISIPAETFVDSNTADDRDEPRQSVDQAQATEAVTASGQDEEQKANEVKVTTDEDMATAQEDADD</sequence>
<dbReference type="EMBL" id="CAKLCB010000380">
    <property type="protein sequence ID" value="CAH0521513.1"/>
    <property type="molecule type" value="Genomic_DNA"/>
</dbReference>
<feature type="region of interest" description="Disordered" evidence="1">
    <location>
        <begin position="1"/>
        <end position="101"/>
    </location>
</feature>
<name>A0ABN8DDN2_9STRA</name>
<evidence type="ECO:0000256" key="1">
    <source>
        <dbReference type="SAM" id="MobiDB-lite"/>
    </source>
</evidence>
<gene>
    <name evidence="2" type="ORF">PBS001_LOCUS7959</name>
</gene>
<accession>A0ABN8DDN2</accession>
<feature type="compositionally biased region" description="Basic and acidic residues" evidence="1">
    <location>
        <begin position="25"/>
        <end position="36"/>
    </location>
</feature>
<feature type="compositionally biased region" description="Low complexity" evidence="1">
    <location>
        <begin position="1"/>
        <end position="21"/>
    </location>
</feature>
<evidence type="ECO:0000313" key="3">
    <source>
        <dbReference type="Proteomes" id="UP001158986"/>
    </source>
</evidence>
<protein>
    <submittedName>
        <fullName evidence="2">Uncharacterized protein</fullName>
    </submittedName>
</protein>
<comment type="caution">
    <text evidence="2">The sequence shown here is derived from an EMBL/GenBank/DDBJ whole genome shotgun (WGS) entry which is preliminary data.</text>
</comment>
<reference evidence="2 3" key="1">
    <citation type="submission" date="2021-11" db="EMBL/GenBank/DDBJ databases">
        <authorList>
            <person name="Islam A."/>
            <person name="Islam S."/>
            <person name="Flora M.S."/>
            <person name="Rahman M."/>
            <person name="Ziaur R.M."/>
            <person name="Epstein J.H."/>
            <person name="Hassan M."/>
            <person name="Klassen M."/>
            <person name="Woodard K."/>
            <person name="Webb A."/>
            <person name="Webby R.J."/>
            <person name="El Zowalaty M.E."/>
        </authorList>
    </citation>
    <scope>NUCLEOTIDE SEQUENCE [LARGE SCALE GENOMIC DNA]</scope>
    <source>
        <strain evidence="2">Pbs1</strain>
    </source>
</reference>
<organism evidence="2 3">
    <name type="scientific">Peronospora belbahrii</name>
    <dbReference type="NCBI Taxonomy" id="622444"/>
    <lineage>
        <taxon>Eukaryota</taxon>
        <taxon>Sar</taxon>
        <taxon>Stramenopiles</taxon>
        <taxon>Oomycota</taxon>
        <taxon>Peronosporomycetes</taxon>
        <taxon>Peronosporales</taxon>
        <taxon>Peronosporaceae</taxon>
        <taxon>Peronospora</taxon>
    </lineage>
</organism>